<feature type="domain" description="Methyltransferase" evidence="2">
    <location>
        <begin position="49"/>
        <end position="140"/>
    </location>
</feature>
<evidence type="ECO:0000259" key="2">
    <source>
        <dbReference type="Pfam" id="PF13649"/>
    </source>
</evidence>
<keyword evidence="1" id="KW-0808">Transferase</keyword>
<accession>A0ABW9RLD2</accession>
<dbReference type="Proteomes" id="UP000798808">
    <property type="component" value="Unassembled WGS sequence"/>
</dbReference>
<name>A0ABW9RLD2_9BACT</name>
<dbReference type="InterPro" id="IPR029063">
    <property type="entry name" value="SAM-dependent_MTases_sf"/>
</dbReference>
<evidence type="ECO:0000313" key="4">
    <source>
        <dbReference type="Proteomes" id="UP000798808"/>
    </source>
</evidence>
<proteinExistence type="predicted"/>
<organism evidence="3 4">
    <name type="scientific">Fulvivirga kasyanovii</name>
    <dbReference type="NCBI Taxonomy" id="396812"/>
    <lineage>
        <taxon>Bacteria</taxon>
        <taxon>Pseudomonadati</taxon>
        <taxon>Bacteroidota</taxon>
        <taxon>Cytophagia</taxon>
        <taxon>Cytophagales</taxon>
        <taxon>Fulvivirgaceae</taxon>
        <taxon>Fulvivirga</taxon>
    </lineage>
</organism>
<dbReference type="SUPFAM" id="SSF53335">
    <property type="entry name" value="S-adenosyl-L-methionine-dependent methyltransferases"/>
    <property type="match status" value="1"/>
</dbReference>
<dbReference type="CDD" id="cd02440">
    <property type="entry name" value="AdoMet_MTases"/>
    <property type="match status" value="1"/>
</dbReference>
<dbReference type="PANTHER" id="PTHR43861">
    <property type="entry name" value="TRANS-ACONITATE 2-METHYLTRANSFERASE-RELATED"/>
    <property type="match status" value="1"/>
</dbReference>
<dbReference type="GO" id="GO:0032259">
    <property type="term" value="P:methylation"/>
    <property type="evidence" value="ECO:0007669"/>
    <property type="project" value="UniProtKB-KW"/>
</dbReference>
<evidence type="ECO:0000313" key="3">
    <source>
        <dbReference type="EMBL" id="MTI23715.1"/>
    </source>
</evidence>
<dbReference type="InterPro" id="IPR041698">
    <property type="entry name" value="Methyltransf_25"/>
</dbReference>
<dbReference type="GO" id="GO:0008168">
    <property type="term" value="F:methyltransferase activity"/>
    <property type="evidence" value="ECO:0007669"/>
    <property type="project" value="UniProtKB-KW"/>
</dbReference>
<sequence length="245" mass="29175">MTAIKEWFGQWFDSPYYHILYKHRDHDEAREFIDNLVEYFHFSKDHKLLDLACGKGRHSIYLNQKGFDVVGVDLSAQNIEHAKQYENDRLHFFIQDMRHDFAENEFDFVLNMFTSFGYFDSDEENAQAIQVAADALKPEGKLLIDFLNPYKVVHNLVPSEEKTIEGITFQITKQFSEDGYILKDIRFEDNGHKYHYQEKVKAIRRVEFLSYFKRAGLQLIDIFGDYHFNAYDPEHSERMIFVVKK</sequence>
<dbReference type="Gene3D" id="3.40.50.150">
    <property type="entry name" value="Vaccinia Virus protein VP39"/>
    <property type="match status" value="1"/>
</dbReference>
<dbReference type="RefSeq" id="WP_155168941.1">
    <property type="nucleotide sequence ID" value="NZ_BAAAFL010000012.1"/>
</dbReference>
<dbReference type="Pfam" id="PF13649">
    <property type="entry name" value="Methyltransf_25"/>
    <property type="match status" value="1"/>
</dbReference>
<keyword evidence="3" id="KW-0489">Methyltransferase</keyword>
<comment type="caution">
    <text evidence="3">The sequence shown here is derived from an EMBL/GenBank/DDBJ whole genome shotgun (WGS) entry which is preliminary data.</text>
</comment>
<dbReference type="Gene3D" id="2.20.25.110">
    <property type="entry name" value="S-adenosyl-L-methionine-dependent methyltransferases"/>
    <property type="match status" value="1"/>
</dbReference>
<gene>
    <name evidence="3" type="ORF">E1163_01995</name>
</gene>
<keyword evidence="4" id="KW-1185">Reference proteome</keyword>
<dbReference type="EMBL" id="SMLW01000285">
    <property type="protein sequence ID" value="MTI23715.1"/>
    <property type="molecule type" value="Genomic_DNA"/>
</dbReference>
<protein>
    <submittedName>
        <fullName evidence="3">Class I SAM-dependent methyltransferase</fullName>
    </submittedName>
</protein>
<reference evidence="3 4" key="1">
    <citation type="submission" date="2019-02" db="EMBL/GenBank/DDBJ databases">
        <authorList>
            <person name="Goldberg S.R."/>
            <person name="Haltli B.A."/>
            <person name="Correa H."/>
            <person name="Russell K.G."/>
        </authorList>
    </citation>
    <scope>NUCLEOTIDE SEQUENCE [LARGE SCALE GENOMIC DNA]</scope>
    <source>
        <strain evidence="3 4">JCM 16186</strain>
    </source>
</reference>
<evidence type="ECO:0000256" key="1">
    <source>
        <dbReference type="ARBA" id="ARBA00022679"/>
    </source>
</evidence>